<evidence type="ECO:0000256" key="3">
    <source>
        <dbReference type="ARBA" id="ARBA00022989"/>
    </source>
</evidence>
<feature type="compositionally biased region" description="Basic residues" evidence="5">
    <location>
        <begin position="344"/>
        <end position="354"/>
    </location>
</feature>
<dbReference type="SUPFAM" id="SSF103481">
    <property type="entry name" value="Multidrug resistance efflux transporter EmrE"/>
    <property type="match status" value="1"/>
</dbReference>
<keyword evidence="4 6" id="KW-0472">Membrane</keyword>
<evidence type="ECO:0000256" key="6">
    <source>
        <dbReference type="SAM" id="Phobius"/>
    </source>
</evidence>
<dbReference type="AlphaFoldDB" id="A0A7S1UAC1"/>
<feature type="transmembrane region" description="Helical" evidence="6">
    <location>
        <begin position="200"/>
        <end position="216"/>
    </location>
</feature>
<accession>A0A7S1UAC1</accession>
<dbReference type="InterPro" id="IPR037185">
    <property type="entry name" value="EmrE-like"/>
</dbReference>
<dbReference type="Pfam" id="PF04142">
    <property type="entry name" value="Nuc_sug_transp"/>
    <property type="match status" value="1"/>
</dbReference>
<feature type="transmembrane region" description="Helical" evidence="6">
    <location>
        <begin position="171"/>
        <end position="188"/>
    </location>
</feature>
<evidence type="ECO:0000256" key="5">
    <source>
        <dbReference type="SAM" id="MobiDB-lite"/>
    </source>
</evidence>
<evidence type="ECO:0000256" key="2">
    <source>
        <dbReference type="ARBA" id="ARBA00022692"/>
    </source>
</evidence>
<feature type="transmembrane region" description="Helical" evidence="6">
    <location>
        <begin position="106"/>
        <end position="126"/>
    </location>
</feature>
<evidence type="ECO:0008006" key="8">
    <source>
        <dbReference type="Google" id="ProtNLM"/>
    </source>
</evidence>
<dbReference type="InterPro" id="IPR007271">
    <property type="entry name" value="Nuc_sug_transpt"/>
</dbReference>
<dbReference type="EMBL" id="HBGJ01032160">
    <property type="protein sequence ID" value="CAD9261980.1"/>
    <property type="molecule type" value="Transcribed_RNA"/>
</dbReference>
<proteinExistence type="predicted"/>
<keyword evidence="2 6" id="KW-0812">Transmembrane</keyword>
<feature type="transmembrane region" description="Helical" evidence="6">
    <location>
        <begin position="272"/>
        <end position="289"/>
    </location>
</feature>
<protein>
    <recommendedName>
        <fullName evidence="8">Sugar phosphate transporter domain-containing protein</fullName>
    </recommendedName>
</protein>
<organism evidence="7">
    <name type="scientific">Phaeomonas parva</name>
    <dbReference type="NCBI Taxonomy" id="124430"/>
    <lineage>
        <taxon>Eukaryota</taxon>
        <taxon>Sar</taxon>
        <taxon>Stramenopiles</taxon>
        <taxon>Ochrophyta</taxon>
        <taxon>Pinguiophyceae</taxon>
        <taxon>Pinguiochrysidales</taxon>
        <taxon>Pinguiochrysidaceae</taxon>
        <taxon>Phaeomonas</taxon>
    </lineage>
</organism>
<feature type="transmembrane region" description="Helical" evidence="6">
    <location>
        <begin position="133"/>
        <end position="151"/>
    </location>
</feature>
<feature type="transmembrane region" description="Helical" evidence="6">
    <location>
        <begin position="78"/>
        <end position="100"/>
    </location>
</feature>
<feature type="transmembrane region" description="Helical" evidence="6">
    <location>
        <begin position="243"/>
        <end position="263"/>
    </location>
</feature>
<reference evidence="7" key="1">
    <citation type="submission" date="2021-01" db="EMBL/GenBank/DDBJ databases">
        <authorList>
            <person name="Corre E."/>
            <person name="Pelletier E."/>
            <person name="Niang G."/>
            <person name="Scheremetjew M."/>
            <person name="Finn R."/>
            <person name="Kale V."/>
            <person name="Holt S."/>
            <person name="Cochrane G."/>
            <person name="Meng A."/>
            <person name="Brown T."/>
            <person name="Cohen L."/>
        </authorList>
    </citation>
    <scope>NUCLEOTIDE SEQUENCE</scope>
    <source>
        <strain evidence="7">CCMP2877</strain>
    </source>
</reference>
<keyword evidence="3 6" id="KW-1133">Transmembrane helix</keyword>
<dbReference type="GO" id="GO:0015165">
    <property type="term" value="F:pyrimidine nucleotide-sugar transmembrane transporter activity"/>
    <property type="evidence" value="ECO:0007669"/>
    <property type="project" value="InterPro"/>
</dbReference>
<feature type="transmembrane region" description="Helical" evidence="6">
    <location>
        <begin position="39"/>
        <end position="58"/>
    </location>
</feature>
<feature type="region of interest" description="Disordered" evidence="5">
    <location>
        <begin position="322"/>
        <end position="354"/>
    </location>
</feature>
<feature type="compositionally biased region" description="Basic and acidic residues" evidence="5">
    <location>
        <begin position="323"/>
        <end position="341"/>
    </location>
</feature>
<evidence type="ECO:0000256" key="1">
    <source>
        <dbReference type="ARBA" id="ARBA00004141"/>
    </source>
</evidence>
<gene>
    <name evidence="7" type="ORF">PPAR1163_LOCUS20361</name>
</gene>
<dbReference type="PANTHER" id="PTHR10231">
    <property type="entry name" value="NUCLEOTIDE-SUGAR TRANSMEMBRANE TRANSPORTER"/>
    <property type="match status" value="1"/>
</dbReference>
<sequence>MDYRGYLALLGLALQFGLQPFLSKRYIGKDVLKPSVVMLTESTKIVLCLTCLLVEGLLQKQRFQNLRDIAKSWSLRNALYCVVVPAVLYSIQNILVQSGYQYLDALTFNLLNQCKTIFAAVCLFLVLGKRQSFLQVVALLMLVTAAIILNLDKVGGDAEAVASRDEWFQLGFLPVLLASLISGFTTAFTQKILTEKRNSYLFSMELAVIGIISLLAKELSSGVEGQEVLRTGNIAPLLVGMDAYVMLPVLSSAAGGIVVGLVVKYAGGVRKGFGLVLGILFTGLVQSIVEGTSITGLQYAASGLVVGSMYLHTNYPWKPVAPAKKDDDLGAEKEAPVKDSKASPTKRRSRTRRD</sequence>
<evidence type="ECO:0000313" key="7">
    <source>
        <dbReference type="EMBL" id="CAD9261980.1"/>
    </source>
</evidence>
<comment type="subcellular location">
    <subcellularLocation>
        <location evidence="1">Membrane</location>
        <topology evidence="1">Multi-pass membrane protein</topology>
    </subcellularLocation>
</comment>
<dbReference type="GO" id="GO:0000139">
    <property type="term" value="C:Golgi membrane"/>
    <property type="evidence" value="ECO:0007669"/>
    <property type="project" value="InterPro"/>
</dbReference>
<name>A0A7S1UAC1_9STRA</name>
<evidence type="ECO:0000256" key="4">
    <source>
        <dbReference type="ARBA" id="ARBA00023136"/>
    </source>
</evidence>